<gene>
    <name evidence="1" type="ORF">PA7_22240</name>
</gene>
<evidence type="ECO:0000313" key="2">
    <source>
        <dbReference type="Proteomes" id="UP000321328"/>
    </source>
</evidence>
<dbReference type="EMBL" id="BJVI01000020">
    <property type="protein sequence ID" value="GEL18387.1"/>
    <property type="molecule type" value="Genomic_DNA"/>
</dbReference>
<accession>A0A511D127</accession>
<dbReference type="Proteomes" id="UP000321328">
    <property type="component" value="Unassembled WGS sequence"/>
</dbReference>
<evidence type="ECO:0000313" key="1">
    <source>
        <dbReference type="EMBL" id="GEL18387.1"/>
    </source>
</evidence>
<dbReference type="AlphaFoldDB" id="A0A511D127"/>
<name>A0A511D127_9PSEU</name>
<organism evidence="1 2">
    <name type="scientific">Pseudonocardia asaccharolytica DSM 44247 = NBRC 16224</name>
    <dbReference type="NCBI Taxonomy" id="1123024"/>
    <lineage>
        <taxon>Bacteria</taxon>
        <taxon>Bacillati</taxon>
        <taxon>Actinomycetota</taxon>
        <taxon>Actinomycetes</taxon>
        <taxon>Pseudonocardiales</taxon>
        <taxon>Pseudonocardiaceae</taxon>
        <taxon>Pseudonocardia</taxon>
    </lineage>
</organism>
<comment type="caution">
    <text evidence="1">The sequence shown here is derived from an EMBL/GenBank/DDBJ whole genome shotgun (WGS) entry which is preliminary data.</text>
</comment>
<reference evidence="1 2" key="1">
    <citation type="submission" date="2019-07" db="EMBL/GenBank/DDBJ databases">
        <title>Whole genome shotgun sequence of Pseudonocardia asaccharolytica NBRC 16224.</title>
        <authorList>
            <person name="Hosoyama A."/>
            <person name="Uohara A."/>
            <person name="Ohji S."/>
            <person name="Ichikawa N."/>
        </authorList>
    </citation>
    <scope>NUCLEOTIDE SEQUENCE [LARGE SCALE GENOMIC DNA]</scope>
    <source>
        <strain evidence="1 2">NBRC 16224</strain>
    </source>
</reference>
<proteinExistence type="predicted"/>
<keyword evidence="2" id="KW-1185">Reference proteome</keyword>
<protein>
    <submittedName>
        <fullName evidence="1">Uncharacterized protein</fullName>
    </submittedName>
</protein>
<dbReference type="STRING" id="1123024.GCA_000423625_03200"/>
<sequence length="86" mass="9341">MARRSVVSIKARMRSLNACAATGEIGSPPHSLTPKSLLWLSSFVRNRYASASSTARACSTVSRSICIRRLSTADWNWARLDAGTQA</sequence>